<dbReference type="AlphaFoldDB" id="A0A4Q0AG04"/>
<accession>A0A4Q0AG04</accession>
<dbReference type="InterPro" id="IPR036649">
    <property type="entry name" value="Pyrophosphatase_sf"/>
</dbReference>
<evidence type="ECO:0000256" key="3">
    <source>
        <dbReference type="ARBA" id="ARBA00022801"/>
    </source>
</evidence>
<feature type="binding site" evidence="5">
    <location>
        <position position="45"/>
    </location>
    <ligand>
        <name>substrate</name>
    </ligand>
</feature>
<comment type="catalytic activity">
    <reaction evidence="5">
        <text>diphosphate + H2O = 2 phosphate + H(+)</text>
        <dbReference type="Rhea" id="RHEA:24576"/>
        <dbReference type="ChEBI" id="CHEBI:15377"/>
        <dbReference type="ChEBI" id="CHEBI:15378"/>
        <dbReference type="ChEBI" id="CHEBI:33019"/>
        <dbReference type="ChEBI" id="CHEBI:43474"/>
        <dbReference type="EC" id="3.6.1.1"/>
    </reaction>
</comment>
<comment type="similarity">
    <text evidence="5">Belongs to the PPase family.</text>
</comment>
<comment type="cofactor">
    <cofactor evidence="1 5">
        <name>Mg(2+)</name>
        <dbReference type="ChEBI" id="CHEBI:18420"/>
    </cofactor>
</comment>
<dbReference type="PANTHER" id="PTHR10286">
    <property type="entry name" value="INORGANIC PYROPHOSPHATASE"/>
    <property type="match status" value="1"/>
</dbReference>
<dbReference type="Proteomes" id="UP000289269">
    <property type="component" value="Unassembled WGS sequence"/>
</dbReference>
<comment type="function">
    <text evidence="5">Catalyzes the hydrolysis of inorganic pyrophosphate (PPi) forming two phosphate ions.</text>
</comment>
<sequence>MADFNQILTPGNFAQGLVNTVIEIPQGSSLKIEWDRHLAAFGLDRVEPAIFAKPVNYGFIPATLDEDGDELDTLVVCGQPIPTGVFLTARIIGVLNFEDDGEADHKIVVVPADDRDGGDAVRTLDDLGERWKQKIEHHFTHYKDLKKPGSTKVLGWGGPEDAKTIIGQSVERYRQQPARLA</sequence>
<evidence type="ECO:0000313" key="7">
    <source>
        <dbReference type="Proteomes" id="UP000289269"/>
    </source>
</evidence>
<comment type="subcellular location">
    <subcellularLocation>
        <location evidence="5">Cytoplasm</location>
    </subcellularLocation>
</comment>
<dbReference type="GO" id="GO:0006796">
    <property type="term" value="P:phosphate-containing compound metabolic process"/>
    <property type="evidence" value="ECO:0007669"/>
    <property type="project" value="InterPro"/>
</dbReference>
<dbReference type="SUPFAM" id="SSF50324">
    <property type="entry name" value="Inorganic pyrophosphatase"/>
    <property type="match status" value="1"/>
</dbReference>
<name>A0A4Q0AG04_9BACT</name>
<feature type="binding site" evidence="5">
    <location>
        <position position="104"/>
    </location>
    <ligand>
        <name>Mg(2+)</name>
        <dbReference type="ChEBI" id="CHEBI:18420"/>
        <label>1</label>
    </ligand>
</feature>
<comment type="caution">
    <text evidence="6">The sequence shown here is derived from an EMBL/GenBank/DDBJ whole genome shotgun (WGS) entry which is preliminary data.</text>
</comment>
<dbReference type="EC" id="3.6.1.1" evidence="5"/>
<dbReference type="GO" id="GO:0004427">
    <property type="term" value="F:inorganic diphosphate phosphatase activity"/>
    <property type="evidence" value="ECO:0007669"/>
    <property type="project" value="UniProtKB-UniRule"/>
</dbReference>
<comment type="subunit">
    <text evidence="5">Homohexamer.</text>
</comment>
<organism evidence="6 7">
    <name type="scientific">Candidatus Chaera renei</name>
    <dbReference type="NCBI Taxonomy" id="2506947"/>
    <lineage>
        <taxon>Bacteria</taxon>
        <taxon>Candidatus Saccharimonadota</taxon>
        <taxon>Candidatus Saccharimonadia</taxon>
        <taxon>Candidatus Saccharimonadales</taxon>
        <taxon>Candidatus Saccharimonadaceae</taxon>
        <taxon>Candidatus Chaera</taxon>
    </lineage>
</organism>
<keyword evidence="4 5" id="KW-0460">Magnesium</keyword>
<proteinExistence type="inferred from homology"/>
<evidence type="ECO:0000256" key="4">
    <source>
        <dbReference type="ARBA" id="ARBA00022842"/>
    </source>
</evidence>
<evidence type="ECO:0000256" key="5">
    <source>
        <dbReference type="HAMAP-Rule" id="MF_00209"/>
    </source>
</evidence>
<keyword evidence="3 5" id="KW-0378">Hydrolase</keyword>
<dbReference type="HAMAP" id="MF_00209">
    <property type="entry name" value="Inorganic_PPase"/>
    <property type="match status" value="1"/>
</dbReference>
<feature type="binding site" evidence="5">
    <location>
        <position position="67"/>
    </location>
    <ligand>
        <name>Mg(2+)</name>
        <dbReference type="ChEBI" id="CHEBI:18420"/>
        <label>1</label>
    </ligand>
</feature>
<evidence type="ECO:0000313" key="6">
    <source>
        <dbReference type="EMBL" id="RWZ78091.1"/>
    </source>
</evidence>
<feature type="binding site" evidence="5">
    <location>
        <position position="142"/>
    </location>
    <ligand>
        <name>substrate</name>
    </ligand>
</feature>
<reference evidence="6" key="1">
    <citation type="submission" date="2019-01" db="EMBL/GenBank/DDBJ databases">
        <title>Genomic signatures and co-occurrence patterns of the ultra-small Saccharimodia (Patescibacteria phylum) suggest a symbiotic lifestyle.</title>
        <authorList>
            <person name="Lemos L."/>
            <person name="Medeiros J."/>
            <person name="Andreote F."/>
            <person name="Fernandes G."/>
            <person name="Varani A."/>
            <person name="Oliveira G."/>
            <person name="Pylro V."/>
        </authorList>
    </citation>
    <scope>NUCLEOTIDE SEQUENCE [LARGE SCALE GENOMIC DNA]</scope>
    <source>
        <strain evidence="6">AMD01</strain>
    </source>
</reference>
<feature type="binding site" evidence="5">
    <location>
        <position position="72"/>
    </location>
    <ligand>
        <name>Mg(2+)</name>
        <dbReference type="ChEBI" id="CHEBI:18420"/>
        <label>1</label>
    </ligand>
</feature>
<keyword evidence="2 5" id="KW-0479">Metal-binding</keyword>
<gene>
    <name evidence="5" type="primary">ppa</name>
    <name evidence="6" type="ORF">EOT04_02975</name>
</gene>
<protein>
    <recommendedName>
        <fullName evidence="5">Inorganic pyrophosphatase</fullName>
        <ecNumber evidence="5">3.6.1.1</ecNumber>
    </recommendedName>
    <alternativeName>
        <fullName evidence="5">Pyrophosphate phospho-hydrolase</fullName>
        <shortName evidence="5">PPase</shortName>
    </alternativeName>
</protein>
<evidence type="ECO:0000256" key="2">
    <source>
        <dbReference type="ARBA" id="ARBA00022723"/>
    </source>
</evidence>
<evidence type="ECO:0000256" key="1">
    <source>
        <dbReference type="ARBA" id="ARBA00001946"/>
    </source>
</evidence>
<feature type="binding site" evidence="5">
    <location>
        <position position="72"/>
    </location>
    <ligand>
        <name>Mg(2+)</name>
        <dbReference type="ChEBI" id="CHEBI:18420"/>
        <label>2</label>
    </ligand>
</feature>
<dbReference type="GO" id="GO:0005737">
    <property type="term" value="C:cytoplasm"/>
    <property type="evidence" value="ECO:0007669"/>
    <property type="project" value="UniProtKB-SubCell"/>
</dbReference>
<keyword evidence="5" id="KW-0963">Cytoplasm</keyword>
<dbReference type="InterPro" id="IPR008162">
    <property type="entry name" value="Pyrophosphatase"/>
</dbReference>
<dbReference type="Gene3D" id="3.90.80.10">
    <property type="entry name" value="Inorganic pyrophosphatase"/>
    <property type="match status" value="1"/>
</dbReference>
<dbReference type="GO" id="GO:0000287">
    <property type="term" value="F:magnesium ion binding"/>
    <property type="evidence" value="ECO:0007669"/>
    <property type="project" value="UniProtKB-UniRule"/>
</dbReference>
<dbReference type="Pfam" id="PF00719">
    <property type="entry name" value="Pyrophosphatase"/>
    <property type="match status" value="1"/>
</dbReference>
<dbReference type="CDD" id="cd00412">
    <property type="entry name" value="pyrophosphatase"/>
    <property type="match status" value="1"/>
</dbReference>
<keyword evidence="7" id="KW-1185">Reference proteome</keyword>
<dbReference type="EMBL" id="SCKW01000035">
    <property type="protein sequence ID" value="RWZ78091.1"/>
    <property type="molecule type" value="Genomic_DNA"/>
</dbReference>
<feature type="binding site" evidence="5">
    <location>
        <position position="57"/>
    </location>
    <ligand>
        <name>substrate</name>
    </ligand>
</feature>
<feature type="binding site" evidence="5">
    <location>
        <position position="31"/>
    </location>
    <ligand>
        <name>substrate</name>
    </ligand>
</feature>